<dbReference type="Proteomes" id="UP000528608">
    <property type="component" value="Unassembled WGS sequence"/>
</dbReference>
<sequence>MTAIEIPQRMNFGTVAPKVFKAVLALDAAARDGLDPVLLELVQIRASQVNRCAYCIDYHTGDARKAGETEERIYQLSAWEESSLYTAKERAALALTEAVTLLPAGVPDSVYDEAARHFEEKELAHLIALIFTVNAWNRMNVTTRKIPGTE</sequence>
<dbReference type="PANTHER" id="PTHR34846:SF10">
    <property type="entry name" value="CYTOPLASMIC PROTEIN"/>
    <property type="match status" value="1"/>
</dbReference>
<keyword evidence="2" id="KW-0560">Oxidoreductase</keyword>
<dbReference type="InterPro" id="IPR003779">
    <property type="entry name" value="CMD-like"/>
</dbReference>
<evidence type="ECO:0000259" key="1">
    <source>
        <dbReference type="Pfam" id="PF02627"/>
    </source>
</evidence>
<keyword evidence="2" id="KW-0575">Peroxidase</keyword>
<gene>
    <name evidence="2" type="ORF">FHS36_005876</name>
</gene>
<feature type="domain" description="Carboxymuconolactone decarboxylase-like" evidence="1">
    <location>
        <begin position="17"/>
        <end position="97"/>
    </location>
</feature>
<evidence type="ECO:0000313" key="3">
    <source>
        <dbReference type="Proteomes" id="UP000528608"/>
    </source>
</evidence>
<dbReference type="AlphaFoldDB" id="A0A7W8F5Y1"/>
<proteinExistence type="predicted"/>
<reference evidence="2 3" key="1">
    <citation type="submission" date="2020-08" db="EMBL/GenBank/DDBJ databases">
        <title>Genomic Encyclopedia of Type Strains, Phase III (KMG-III): the genomes of soil and plant-associated and newly described type strains.</title>
        <authorList>
            <person name="Whitman W."/>
        </authorList>
    </citation>
    <scope>NUCLEOTIDE SEQUENCE [LARGE SCALE GENOMIC DNA]</scope>
    <source>
        <strain evidence="2 3">CECT 3259</strain>
    </source>
</reference>
<dbReference type="SUPFAM" id="SSF69118">
    <property type="entry name" value="AhpD-like"/>
    <property type="match status" value="1"/>
</dbReference>
<accession>A0A7W8F5Y1</accession>
<comment type="caution">
    <text evidence="2">The sequence shown here is derived from an EMBL/GenBank/DDBJ whole genome shotgun (WGS) entry which is preliminary data.</text>
</comment>
<name>A0A7W8F5Y1_STREU</name>
<dbReference type="Gene3D" id="1.20.1290.10">
    <property type="entry name" value="AhpD-like"/>
    <property type="match status" value="1"/>
</dbReference>
<dbReference type="InterPro" id="IPR004675">
    <property type="entry name" value="AhpD_core"/>
</dbReference>
<dbReference type="PANTHER" id="PTHR34846">
    <property type="entry name" value="4-CARBOXYMUCONOLACTONE DECARBOXYLASE FAMILY PROTEIN (AFU_ORTHOLOGUE AFUA_6G11590)"/>
    <property type="match status" value="1"/>
</dbReference>
<dbReference type="EMBL" id="JACHJF010000026">
    <property type="protein sequence ID" value="MBB5122405.1"/>
    <property type="molecule type" value="Genomic_DNA"/>
</dbReference>
<dbReference type="GO" id="GO:0051920">
    <property type="term" value="F:peroxiredoxin activity"/>
    <property type="evidence" value="ECO:0007669"/>
    <property type="project" value="InterPro"/>
</dbReference>
<dbReference type="NCBIfam" id="TIGR00778">
    <property type="entry name" value="ahpD_dom"/>
    <property type="match status" value="1"/>
</dbReference>
<evidence type="ECO:0000313" key="2">
    <source>
        <dbReference type="EMBL" id="MBB5122405.1"/>
    </source>
</evidence>
<organism evidence="2 3">
    <name type="scientific">Streptomyces eurocidicus</name>
    <name type="common">Streptoverticillium eurocidicus</name>
    <dbReference type="NCBI Taxonomy" id="66423"/>
    <lineage>
        <taxon>Bacteria</taxon>
        <taxon>Bacillati</taxon>
        <taxon>Actinomycetota</taxon>
        <taxon>Actinomycetes</taxon>
        <taxon>Kitasatosporales</taxon>
        <taxon>Streptomycetaceae</taxon>
        <taxon>Streptomyces</taxon>
    </lineage>
</organism>
<protein>
    <submittedName>
        <fullName evidence="2">AhpD family alkylhydroperoxidase</fullName>
    </submittedName>
</protein>
<dbReference type="InterPro" id="IPR029032">
    <property type="entry name" value="AhpD-like"/>
</dbReference>
<dbReference type="Pfam" id="PF02627">
    <property type="entry name" value="CMD"/>
    <property type="match status" value="1"/>
</dbReference>